<dbReference type="Proteomes" id="UP000799640">
    <property type="component" value="Unassembled WGS sequence"/>
</dbReference>
<evidence type="ECO:0000313" key="3">
    <source>
        <dbReference type="Proteomes" id="UP000799640"/>
    </source>
</evidence>
<evidence type="ECO:0000256" key="1">
    <source>
        <dbReference type="SAM" id="SignalP"/>
    </source>
</evidence>
<evidence type="ECO:0000313" key="2">
    <source>
        <dbReference type="EMBL" id="KAF2399487.1"/>
    </source>
</evidence>
<proteinExistence type="predicted"/>
<organism evidence="2 3">
    <name type="scientific">Trichodelitschia bisporula</name>
    <dbReference type="NCBI Taxonomy" id="703511"/>
    <lineage>
        <taxon>Eukaryota</taxon>
        <taxon>Fungi</taxon>
        <taxon>Dikarya</taxon>
        <taxon>Ascomycota</taxon>
        <taxon>Pezizomycotina</taxon>
        <taxon>Dothideomycetes</taxon>
        <taxon>Dothideomycetes incertae sedis</taxon>
        <taxon>Phaeotrichales</taxon>
        <taxon>Phaeotrichaceae</taxon>
        <taxon>Trichodelitschia</taxon>
    </lineage>
</organism>
<keyword evidence="1" id="KW-0732">Signal</keyword>
<dbReference type="AlphaFoldDB" id="A0A6G1HUG8"/>
<gene>
    <name evidence="2" type="ORF">EJ06DRAFT_53862</name>
</gene>
<dbReference type="EMBL" id="ML996697">
    <property type="protein sequence ID" value="KAF2399487.1"/>
    <property type="molecule type" value="Genomic_DNA"/>
</dbReference>
<feature type="signal peptide" evidence="1">
    <location>
        <begin position="1"/>
        <end position="19"/>
    </location>
</feature>
<sequence length="131" mass="15166">MTAIHSLLLSRLHLAQSLGETIRTLSGPITVYTFISAGLISPNYGLHRRSQCAQITKSYVHLHKTLVHPHKHRLYIHLHLRHYSSHEILRYCRRGRHLQLQKDSCDIHLRAQVVQSGDHCPWPPQRAVPPR</sequence>
<keyword evidence="3" id="KW-1185">Reference proteome</keyword>
<feature type="chain" id="PRO_5026038070" evidence="1">
    <location>
        <begin position="20"/>
        <end position="131"/>
    </location>
</feature>
<accession>A0A6G1HUG8</accession>
<reference evidence="2" key="1">
    <citation type="journal article" date="2020" name="Stud. Mycol.">
        <title>101 Dothideomycetes genomes: a test case for predicting lifestyles and emergence of pathogens.</title>
        <authorList>
            <person name="Haridas S."/>
            <person name="Albert R."/>
            <person name="Binder M."/>
            <person name="Bloem J."/>
            <person name="Labutti K."/>
            <person name="Salamov A."/>
            <person name="Andreopoulos B."/>
            <person name="Baker S."/>
            <person name="Barry K."/>
            <person name="Bills G."/>
            <person name="Bluhm B."/>
            <person name="Cannon C."/>
            <person name="Castanera R."/>
            <person name="Culley D."/>
            <person name="Daum C."/>
            <person name="Ezra D."/>
            <person name="Gonzalez J."/>
            <person name="Henrissat B."/>
            <person name="Kuo A."/>
            <person name="Liang C."/>
            <person name="Lipzen A."/>
            <person name="Lutzoni F."/>
            <person name="Magnuson J."/>
            <person name="Mondo S."/>
            <person name="Nolan M."/>
            <person name="Ohm R."/>
            <person name="Pangilinan J."/>
            <person name="Park H.-J."/>
            <person name="Ramirez L."/>
            <person name="Alfaro M."/>
            <person name="Sun H."/>
            <person name="Tritt A."/>
            <person name="Yoshinaga Y."/>
            <person name="Zwiers L.-H."/>
            <person name="Turgeon B."/>
            <person name="Goodwin S."/>
            <person name="Spatafora J."/>
            <person name="Crous P."/>
            <person name="Grigoriev I."/>
        </authorList>
    </citation>
    <scope>NUCLEOTIDE SEQUENCE</scope>
    <source>
        <strain evidence="2">CBS 262.69</strain>
    </source>
</reference>
<protein>
    <submittedName>
        <fullName evidence="2">Uncharacterized protein</fullName>
    </submittedName>
</protein>
<name>A0A6G1HUG8_9PEZI</name>